<dbReference type="Proteomes" id="UP001374803">
    <property type="component" value="Chromosome"/>
</dbReference>
<evidence type="ECO:0000256" key="1">
    <source>
        <dbReference type="SAM" id="MobiDB-lite"/>
    </source>
</evidence>
<organism evidence="2 3">
    <name type="scientific">Pendulispora rubella</name>
    <dbReference type="NCBI Taxonomy" id="2741070"/>
    <lineage>
        <taxon>Bacteria</taxon>
        <taxon>Pseudomonadati</taxon>
        <taxon>Myxococcota</taxon>
        <taxon>Myxococcia</taxon>
        <taxon>Myxococcales</taxon>
        <taxon>Sorangiineae</taxon>
        <taxon>Pendulisporaceae</taxon>
        <taxon>Pendulispora</taxon>
    </lineage>
</organism>
<gene>
    <name evidence="2" type="ORF">LVJ94_50270</name>
</gene>
<sequence>MSAMQLVDRIEKRRFVGREFLLWLWFESEIFEGTLSTKSHGEFALWVERQIALSLGKEEVTRIKGAYPAGTREAKEALLRGKMPDTAGLHLSWHDHQAGFIFKAEPMAISGLTLPTVLGGEDEEEAPPPEARPKGRRRKAEAEGDEGHEAFYERMRLTREVEEILEALYRDFLTLRLGAAWTDTVAPALSAWTDPEGEVDVDAYRAARDRALSTRKR</sequence>
<feature type="region of interest" description="Disordered" evidence="1">
    <location>
        <begin position="118"/>
        <end position="147"/>
    </location>
</feature>
<name>A0ABZ2L529_9BACT</name>
<reference evidence="2" key="1">
    <citation type="submission" date="2021-12" db="EMBL/GenBank/DDBJ databases">
        <title>Discovery of the Pendulisporaceae a myxobacterial family with distinct sporulation behavior and unique specialized metabolism.</title>
        <authorList>
            <person name="Garcia R."/>
            <person name="Popoff A."/>
            <person name="Bader C.D."/>
            <person name="Loehr J."/>
            <person name="Walesch S."/>
            <person name="Walt C."/>
            <person name="Boldt J."/>
            <person name="Bunk B."/>
            <person name="Haeckl F.J.F.P.J."/>
            <person name="Gunesch A.P."/>
            <person name="Birkelbach J."/>
            <person name="Nuebel U."/>
            <person name="Pietschmann T."/>
            <person name="Bach T."/>
            <person name="Mueller R."/>
        </authorList>
    </citation>
    <scope>NUCLEOTIDE SEQUENCE</scope>
    <source>
        <strain evidence="2">MSr11367</strain>
    </source>
</reference>
<evidence type="ECO:0000313" key="2">
    <source>
        <dbReference type="EMBL" id="WXB05068.1"/>
    </source>
</evidence>
<keyword evidence="3" id="KW-1185">Reference proteome</keyword>
<protein>
    <submittedName>
        <fullName evidence="2">Uncharacterized protein</fullName>
    </submittedName>
</protein>
<accession>A0ABZ2L529</accession>
<dbReference type="RefSeq" id="WP_394834710.1">
    <property type="nucleotide sequence ID" value="NZ_CP089929.1"/>
</dbReference>
<proteinExistence type="predicted"/>
<evidence type="ECO:0000313" key="3">
    <source>
        <dbReference type="Proteomes" id="UP001374803"/>
    </source>
</evidence>
<dbReference type="EMBL" id="CP089983">
    <property type="protein sequence ID" value="WXB05068.1"/>
    <property type="molecule type" value="Genomic_DNA"/>
</dbReference>